<feature type="region of interest" description="Disordered" evidence="1">
    <location>
        <begin position="129"/>
        <end position="149"/>
    </location>
</feature>
<feature type="region of interest" description="Disordered" evidence="1">
    <location>
        <begin position="162"/>
        <end position="210"/>
    </location>
</feature>
<proteinExistence type="predicted"/>
<sequence>MLVPADGELNAFGGMTMSLDTANQKKTARHELRSRLSRHGQPAGELLFRALLQQTHQLLLLSFAGPDLTHHKALPCHVDIQAEMKRTSRELRALGLCNEDVCIHSCAWNEEVWRVMYFTFDQAYFESSEPGTPESLESSKPAKMIEPSDPRTLKVELLAGPSELPVLEPAKPPFLKDSSKYTSGQQVPSEQTRSPSPAKRDWTSLQHELM</sequence>
<gene>
    <name evidence="2" type="ORF">CMQ_6934</name>
</gene>
<evidence type="ECO:0000313" key="2">
    <source>
        <dbReference type="EMBL" id="EFX06613.1"/>
    </source>
</evidence>
<dbReference type="RefSeq" id="XP_014176095.1">
    <property type="nucleotide sequence ID" value="XM_014320620.1"/>
</dbReference>
<feature type="compositionally biased region" description="Polar residues" evidence="1">
    <location>
        <begin position="180"/>
        <end position="195"/>
    </location>
</feature>
<dbReference type="GeneID" id="25980422"/>
<dbReference type="OrthoDB" id="2156052at2759"/>
<dbReference type="HOGENOM" id="CLU_1310258_0_0_1"/>
<dbReference type="Proteomes" id="UP000007796">
    <property type="component" value="Unassembled WGS sequence"/>
</dbReference>
<protein>
    <submittedName>
        <fullName evidence="2">Uncharacterized protein</fullName>
    </submittedName>
</protein>
<dbReference type="InParanoid" id="F0X7I4"/>
<evidence type="ECO:0000313" key="3">
    <source>
        <dbReference type="Proteomes" id="UP000007796"/>
    </source>
</evidence>
<dbReference type="AlphaFoldDB" id="F0X7I4"/>
<organism evidence="3">
    <name type="scientific">Grosmannia clavigera (strain kw1407 / UAMH 11150)</name>
    <name type="common">Blue stain fungus</name>
    <name type="synonym">Graphiocladiella clavigera</name>
    <dbReference type="NCBI Taxonomy" id="655863"/>
    <lineage>
        <taxon>Eukaryota</taxon>
        <taxon>Fungi</taxon>
        <taxon>Dikarya</taxon>
        <taxon>Ascomycota</taxon>
        <taxon>Pezizomycotina</taxon>
        <taxon>Sordariomycetes</taxon>
        <taxon>Sordariomycetidae</taxon>
        <taxon>Ophiostomatales</taxon>
        <taxon>Ophiostomataceae</taxon>
        <taxon>Leptographium</taxon>
    </lineage>
</organism>
<accession>F0X7I4</accession>
<keyword evidence="3" id="KW-1185">Reference proteome</keyword>
<reference evidence="2 3" key="1">
    <citation type="journal article" date="2011" name="Proc. Natl. Acad. Sci. U.S.A.">
        <title>Genome and transcriptome analyses of the mountain pine beetle-fungal symbiont Grosmannia clavigera, a lodgepole pine pathogen.</title>
        <authorList>
            <person name="DiGuistini S."/>
            <person name="Wang Y."/>
            <person name="Liao N.Y."/>
            <person name="Taylor G."/>
            <person name="Tanguay P."/>
            <person name="Feau N."/>
            <person name="Henrissat B."/>
            <person name="Chan S.K."/>
            <person name="Hesse-Orce U."/>
            <person name="Alamouti S.M."/>
            <person name="Tsui C.K.M."/>
            <person name="Docking R.T."/>
            <person name="Levasseur A."/>
            <person name="Haridas S."/>
            <person name="Robertson G."/>
            <person name="Birol I."/>
            <person name="Holt R.A."/>
            <person name="Marra M.A."/>
            <person name="Hamelin R.C."/>
            <person name="Hirst M."/>
            <person name="Jones S.J.M."/>
            <person name="Bohlmann J."/>
            <person name="Breuil C."/>
        </authorList>
    </citation>
    <scope>NUCLEOTIDE SEQUENCE [LARGE SCALE GENOMIC DNA]</scope>
    <source>
        <strain evidence="3">kw1407 / UAMH 11150</strain>
    </source>
</reference>
<evidence type="ECO:0000256" key="1">
    <source>
        <dbReference type="SAM" id="MobiDB-lite"/>
    </source>
</evidence>
<name>F0X7I4_GROCL</name>
<dbReference type="EMBL" id="GL629729">
    <property type="protein sequence ID" value="EFX06613.1"/>
    <property type="molecule type" value="Genomic_DNA"/>
</dbReference>